<keyword evidence="3" id="KW-1185">Reference proteome</keyword>
<dbReference type="AlphaFoldDB" id="A0A165WSL9"/>
<feature type="non-terminal residue" evidence="2">
    <location>
        <position position="1"/>
    </location>
</feature>
<dbReference type="OrthoDB" id="3200967at2759"/>
<sequence length="182" mass="20283">ASSQLLARGLFPCAPLEPSLAVQIPVLQLVTKLFLRVAPNISAFSETLEEFLADRKTNTDSQDSLRRRFSNALLWFNYLEDTLETHIDRLIHTDSDDSSVTHEDSQDSNPPSSTADLHSDNNSSETPPDLAYLSDDDDDEPQPFDRHKADDSSSIDDDHEGTKHPPTQPSAYLRARCPLCFG</sequence>
<accession>A0A165WSL9</accession>
<reference evidence="2 3" key="1">
    <citation type="journal article" date="2016" name="Mol. Biol. Evol.">
        <title>Comparative Genomics of Early-Diverging Mushroom-Forming Fungi Provides Insights into the Origins of Lignocellulose Decay Capabilities.</title>
        <authorList>
            <person name="Nagy L.G."/>
            <person name="Riley R."/>
            <person name="Tritt A."/>
            <person name="Adam C."/>
            <person name="Daum C."/>
            <person name="Floudas D."/>
            <person name="Sun H."/>
            <person name="Yadav J.S."/>
            <person name="Pangilinan J."/>
            <person name="Larsson K.H."/>
            <person name="Matsuura K."/>
            <person name="Barry K."/>
            <person name="Labutti K."/>
            <person name="Kuo R."/>
            <person name="Ohm R.A."/>
            <person name="Bhattacharya S.S."/>
            <person name="Shirouzu T."/>
            <person name="Yoshinaga Y."/>
            <person name="Martin F.M."/>
            <person name="Grigoriev I.V."/>
            <person name="Hibbett D.S."/>
        </authorList>
    </citation>
    <scope>NUCLEOTIDE SEQUENCE [LARGE SCALE GENOMIC DNA]</scope>
    <source>
        <strain evidence="2 3">HHB10207 ss-3</strain>
    </source>
</reference>
<dbReference type="Proteomes" id="UP000076798">
    <property type="component" value="Unassembled WGS sequence"/>
</dbReference>
<feature type="region of interest" description="Disordered" evidence="1">
    <location>
        <begin position="96"/>
        <end position="174"/>
    </location>
</feature>
<dbReference type="EMBL" id="KV428562">
    <property type="protein sequence ID" value="KZT31482.1"/>
    <property type="molecule type" value="Genomic_DNA"/>
</dbReference>
<evidence type="ECO:0000313" key="2">
    <source>
        <dbReference type="EMBL" id="KZT31482.1"/>
    </source>
</evidence>
<evidence type="ECO:0000313" key="3">
    <source>
        <dbReference type="Proteomes" id="UP000076798"/>
    </source>
</evidence>
<proteinExistence type="predicted"/>
<feature type="compositionally biased region" description="Basic and acidic residues" evidence="1">
    <location>
        <begin position="96"/>
        <end position="105"/>
    </location>
</feature>
<feature type="non-terminal residue" evidence="2">
    <location>
        <position position="182"/>
    </location>
</feature>
<name>A0A165WSL9_9AGAM</name>
<protein>
    <submittedName>
        <fullName evidence="2">Uncharacterized protein</fullName>
    </submittedName>
</protein>
<organism evidence="2 3">
    <name type="scientific">Sistotremastrum suecicum HHB10207 ss-3</name>
    <dbReference type="NCBI Taxonomy" id="1314776"/>
    <lineage>
        <taxon>Eukaryota</taxon>
        <taxon>Fungi</taxon>
        <taxon>Dikarya</taxon>
        <taxon>Basidiomycota</taxon>
        <taxon>Agaricomycotina</taxon>
        <taxon>Agaricomycetes</taxon>
        <taxon>Sistotremastrales</taxon>
        <taxon>Sistotremastraceae</taxon>
        <taxon>Sistotremastrum</taxon>
    </lineage>
</organism>
<gene>
    <name evidence="2" type="ORF">SISSUDRAFT_960363</name>
</gene>
<feature type="compositionally biased region" description="Polar residues" evidence="1">
    <location>
        <begin position="107"/>
        <end position="126"/>
    </location>
</feature>
<evidence type="ECO:0000256" key="1">
    <source>
        <dbReference type="SAM" id="MobiDB-lite"/>
    </source>
</evidence>